<evidence type="ECO:0000256" key="2">
    <source>
        <dbReference type="SAM" id="MobiDB-lite"/>
    </source>
</evidence>
<accession>C5L7R0</accession>
<feature type="domain" description="Alpha/beta hydrolase fold-3" evidence="3">
    <location>
        <begin position="108"/>
        <end position="339"/>
    </location>
</feature>
<dbReference type="AlphaFoldDB" id="C5L7R0"/>
<dbReference type="RefSeq" id="XP_002775706.1">
    <property type="nucleotide sequence ID" value="XM_002775660.1"/>
</dbReference>
<feature type="compositionally biased region" description="Low complexity" evidence="2">
    <location>
        <begin position="376"/>
        <end position="396"/>
    </location>
</feature>
<dbReference type="InterPro" id="IPR029058">
    <property type="entry name" value="AB_hydrolase_fold"/>
</dbReference>
<evidence type="ECO:0000256" key="1">
    <source>
        <dbReference type="ARBA" id="ARBA00022801"/>
    </source>
</evidence>
<dbReference type="GO" id="GO:0016787">
    <property type="term" value="F:hydrolase activity"/>
    <property type="evidence" value="ECO:0007669"/>
    <property type="project" value="UniProtKB-KW"/>
</dbReference>
<dbReference type="InterPro" id="IPR013094">
    <property type="entry name" value="AB_hydrolase_3"/>
</dbReference>
<dbReference type="OrthoDB" id="408631at2759"/>
<feature type="region of interest" description="Disordered" evidence="2">
    <location>
        <begin position="370"/>
        <end position="396"/>
    </location>
</feature>
<dbReference type="GeneID" id="9041495"/>
<reference evidence="4 5" key="1">
    <citation type="submission" date="2008-07" db="EMBL/GenBank/DDBJ databases">
        <authorList>
            <person name="El-Sayed N."/>
            <person name="Caler E."/>
            <person name="Inman J."/>
            <person name="Amedeo P."/>
            <person name="Hass B."/>
            <person name="Wortman J."/>
        </authorList>
    </citation>
    <scope>NUCLEOTIDE SEQUENCE [LARGE SCALE GENOMIC DNA]</scope>
    <source>
        <strain evidence="5">ATCC 50983 / TXsc</strain>
    </source>
</reference>
<dbReference type="Pfam" id="PF07859">
    <property type="entry name" value="Abhydrolase_3"/>
    <property type="match status" value="1"/>
</dbReference>
<dbReference type="SUPFAM" id="SSF53474">
    <property type="entry name" value="alpha/beta-Hydrolases"/>
    <property type="match status" value="1"/>
</dbReference>
<sequence length="396" mass="43872">MTYIKEVLSYLESIDWVLERVFVPLGALIVRFVIQPPLETFWPFYQRHIHLPGRFNGCLGGLEAQDGAVPPAKDCTITFKEYRYGPEKRQTIDVIRPTSPTDDDVIPILYIHGGGFVAANSAVMLHSVTAFSRSPCRSPVYSMDYPLSPEHPYPCPLLSVLAALRYMKDQLGFHSICLFGDSAGASLALMATLWVTEGYDLPELSCGCSYPPFHPSQMPNILGVASAYGLLDSHSWHQDHCGRLKFISPNEQAIAEFGVEVSMRMYTRNHHIRKGQPSQFLDVLKQMPPRAAWSLPPIYLVCGGKDILLNSTQATYAYLRKRGAKATMQVYPQSRHAFIGLPPAWVPSNDSRNATRVIADFFNEICHPSTLSEPKSPSSTVSRSAASTTAAESSSS</sequence>
<dbReference type="PANTHER" id="PTHR48081:SF3">
    <property type="entry name" value="ALPHA_BETA HYDROLASE FOLD-3 DOMAIN-CONTAINING PROTEIN"/>
    <property type="match status" value="1"/>
</dbReference>
<dbReference type="PANTHER" id="PTHR48081">
    <property type="entry name" value="AB HYDROLASE SUPERFAMILY PROTEIN C4A8.06C"/>
    <property type="match status" value="1"/>
</dbReference>
<keyword evidence="5" id="KW-1185">Reference proteome</keyword>
<dbReference type="Proteomes" id="UP000007800">
    <property type="component" value="Unassembled WGS sequence"/>
</dbReference>
<proteinExistence type="predicted"/>
<protein>
    <recommendedName>
        <fullName evidence="3">Alpha/beta hydrolase fold-3 domain-containing protein</fullName>
    </recommendedName>
</protein>
<dbReference type="InParanoid" id="C5L7R0"/>
<evidence type="ECO:0000259" key="3">
    <source>
        <dbReference type="Pfam" id="PF07859"/>
    </source>
</evidence>
<evidence type="ECO:0000313" key="5">
    <source>
        <dbReference type="Proteomes" id="UP000007800"/>
    </source>
</evidence>
<gene>
    <name evidence="4" type="ORF">Pmar_PMAR020689</name>
</gene>
<name>C5L7R0_PERM5</name>
<evidence type="ECO:0000313" key="4">
    <source>
        <dbReference type="EMBL" id="EER07522.1"/>
    </source>
</evidence>
<dbReference type="EMBL" id="GG679899">
    <property type="protein sequence ID" value="EER07522.1"/>
    <property type="molecule type" value="Genomic_DNA"/>
</dbReference>
<dbReference type="InterPro" id="IPR050300">
    <property type="entry name" value="GDXG_lipolytic_enzyme"/>
</dbReference>
<organism evidence="5">
    <name type="scientific">Perkinsus marinus (strain ATCC 50983 / TXsc)</name>
    <dbReference type="NCBI Taxonomy" id="423536"/>
    <lineage>
        <taxon>Eukaryota</taxon>
        <taxon>Sar</taxon>
        <taxon>Alveolata</taxon>
        <taxon>Perkinsozoa</taxon>
        <taxon>Perkinsea</taxon>
        <taxon>Perkinsida</taxon>
        <taxon>Perkinsidae</taxon>
        <taxon>Perkinsus</taxon>
    </lineage>
</organism>
<dbReference type="OMA" id="YSMDYPL"/>
<dbReference type="Gene3D" id="3.40.50.1820">
    <property type="entry name" value="alpha/beta hydrolase"/>
    <property type="match status" value="1"/>
</dbReference>
<keyword evidence="1" id="KW-0378">Hydrolase</keyword>